<dbReference type="InterPro" id="IPR032387">
    <property type="entry name" value="ACAS_N"/>
</dbReference>
<sequence length="633" mass="69738">MSRYHEIYERWKADSEGFWAEAASEIDWFRKWDRVYAEVDGLDRWFVGAECNTCYNCLDRHVERDRGGQPALIYDSPITGAERTYSYDELLEEVATFAAVLQQRGVAKGDRVILYMPMVPEAVIAMLACARIGAIHSVVFGGFAAHELATRINDAKPRLIVSASCGVEPGRIVAYKPLLDRAIDQSDFKPEGTIVLQREQEAATLKPGYDHDWAELMSKARNEELKADCVPVLATDPLYILYTSGTTGVPKGVVRDNGGHMVALKWSMDAVYGVDPGEVFWAASDVGWVVGHSYIVYAPLLHGCTTILFEGKPVGTPDAGVFWRVISEHGVAALFTAPTAFRAIKKEDPGGKFIERYDLTQFRTLFLAGERADPDTVKWAEEMLSVPVIDHWWQTETAWAIAANPVGLGTLPVKYGSPTVPMPGYDVRILGPDGKEMPRGELGAICIALPLPPACLPTLWQNDERFRESYLAAYPGYYQTGDAGYMDEDGYVFIMSRTDDIINVAGHRLSTGAMEEAIANHRDVAECAVVGIADQLKGQVPVGFVVLKSGVNRPTEEVESEVVGLVRDEIGPVAAFKSAMVVDRLPKTRSGKILRGTIRKMADHEEWSMPATIDDPAILDEIAAAMKKHGFSI</sequence>
<dbReference type="PANTHER" id="PTHR43347">
    <property type="entry name" value="ACYL-COA SYNTHETASE"/>
    <property type="match status" value="1"/>
</dbReference>
<dbReference type="AlphaFoldDB" id="A0A7S8C2G0"/>
<dbReference type="GO" id="GO:0050218">
    <property type="term" value="F:propionate-CoA ligase activity"/>
    <property type="evidence" value="ECO:0007669"/>
    <property type="project" value="TreeGrafter"/>
</dbReference>
<feature type="domain" description="AMP-binding enzyme C-terminal" evidence="3">
    <location>
        <begin position="514"/>
        <end position="592"/>
    </location>
</feature>
<dbReference type="CDD" id="cd05967">
    <property type="entry name" value="PrpE"/>
    <property type="match status" value="1"/>
</dbReference>
<organism evidence="5 6">
    <name type="scientific">Kaustia mangrovi</name>
    <dbReference type="NCBI Taxonomy" id="2593653"/>
    <lineage>
        <taxon>Bacteria</taxon>
        <taxon>Pseudomonadati</taxon>
        <taxon>Pseudomonadota</taxon>
        <taxon>Alphaproteobacteria</taxon>
        <taxon>Hyphomicrobiales</taxon>
        <taxon>Parvibaculaceae</taxon>
        <taxon>Kaustia</taxon>
    </lineage>
</organism>
<dbReference type="EMBL" id="CP058214">
    <property type="protein sequence ID" value="QPC42154.1"/>
    <property type="molecule type" value="Genomic_DNA"/>
</dbReference>
<dbReference type="InterPro" id="IPR045851">
    <property type="entry name" value="AMP-bd_C_sf"/>
</dbReference>
<evidence type="ECO:0000313" key="6">
    <source>
        <dbReference type="Proteomes" id="UP000593594"/>
    </source>
</evidence>
<dbReference type="Pfam" id="PF00501">
    <property type="entry name" value="AMP-binding"/>
    <property type="match status" value="1"/>
</dbReference>
<dbReference type="Gene3D" id="3.40.50.12780">
    <property type="entry name" value="N-terminal domain of ligase-like"/>
    <property type="match status" value="1"/>
</dbReference>
<evidence type="ECO:0000313" key="5">
    <source>
        <dbReference type="EMBL" id="QPC42154.1"/>
    </source>
</evidence>
<dbReference type="FunFam" id="3.40.50.12780:FF:000011">
    <property type="entry name" value="Acetyl-coenzyme A synthetase 2-like, mitochondrial"/>
    <property type="match status" value="1"/>
</dbReference>
<dbReference type="PANTHER" id="PTHR43347:SF3">
    <property type="entry name" value="ACYL-COA SYNTHETASE SHORT-CHAIN FAMILY MEMBER 3, MITOCHONDRIAL"/>
    <property type="match status" value="1"/>
</dbReference>
<evidence type="ECO:0000259" key="3">
    <source>
        <dbReference type="Pfam" id="PF13193"/>
    </source>
</evidence>
<dbReference type="Pfam" id="PF13193">
    <property type="entry name" value="AMP-binding_C"/>
    <property type="match status" value="1"/>
</dbReference>
<comment type="similarity">
    <text evidence="1">Belongs to the ATP-dependent AMP-binding enzyme family.</text>
</comment>
<evidence type="ECO:0000256" key="1">
    <source>
        <dbReference type="ARBA" id="ARBA00006432"/>
    </source>
</evidence>
<dbReference type="FunFam" id="3.30.300.30:FF:000017">
    <property type="entry name" value="Acyl-CoA synthetase short-chain family member 3"/>
    <property type="match status" value="1"/>
</dbReference>
<feature type="domain" description="Acetyl-coenzyme A synthetase N-terminal" evidence="4">
    <location>
        <begin position="4"/>
        <end position="57"/>
    </location>
</feature>
<dbReference type="InterPro" id="IPR025110">
    <property type="entry name" value="AMP-bd_C"/>
</dbReference>
<dbReference type="KEGG" id="kmn:HW532_05220"/>
<dbReference type="InterPro" id="IPR000873">
    <property type="entry name" value="AMP-dep_synth/lig_dom"/>
</dbReference>
<evidence type="ECO:0000259" key="4">
    <source>
        <dbReference type="Pfam" id="PF16177"/>
    </source>
</evidence>
<accession>A0A7S8C2G0</accession>
<dbReference type="Proteomes" id="UP000593594">
    <property type="component" value="Chromosome"/>
</dbReference>
<keyword evidence="6" id="KW-1185">Reference proteome</keyword>
<name>A0A7S8C2G0_9HYPH</name>
<proteinExistence type="inferred from homology"/>
<dbReference type="InterPro" id="IPR020845">
    <property type="entry name" value="AMP-binding_CS"/>
</dbReference>
<dbReference type="PROSITE" id="PS00455">
    <property type="entry name" value="AMP_BINDING"/>
    <property type="match status" value="1"/>
</dbReference>
<reference evidence="5 6" key="1">
    <citation type="submission" date="2020-06" db="EMBL/GenBank/DDBJ databases">
        <title>Genome sequence of 2 isolates from Red Sea Mangroves.</title>
        <authorList>
            <person name="Sefrji F."/>
            <person name="Michoud G."/>
            <person name="Merlino G."/>
            <person name="Daffonchio D."/>
        </authorList>
    </citation>
    <scope>NUCLEOTIDE SEQUENCE [LARGE SCALE GENOMIC DNA]</scope>
    <source>
        <strain evidence="5 6">R1DC25</strain>
    </source>
</reference>
<dbReference type="SUPFAM" id="SSF56801">
    <property type="entry name" value="Acetyl-CoA synthetase-like"/>
    <property type="match status" value="1"/>
</dbReference>
<feature type="domain" description="AMP-dependent synthetase/ligase" evidence="2">
    <location>
        <begin position="60"/>
        <end position="448"/>
    </location>
</feature>
<dbReference type="RefSeq" id="WP_213163386.1">
    <property type="nucleotide sequence ID" value="NZ_CP058214.1"/>
</dbReference>
<dbReference type="Gene3D" id="3.30.300.30">
    <property type="match status" value="1"/>
</dbReference>
<dbReference type="Pfam" id="PF16177">
    <property type="entry name" value="ACAS_N"/>
    <property type="match status" value="1"/>
</dbReference>
<gene>
    <name evidence="5" type="ORF">HW532_05220</name>
</gene>
<protein>
    <submittedName>
        <fullName evidence="5">Propionyl-CoA synthetase</fullName>
    </submittedName>
</protein>
<dbReference type="GO" id="GO:0070013">
    <property type="term" value="C:intracellular organelle lumen"/>
    <property type="evidence" value="ECO:0007669"/>
    <property type="project" value="UniProtKB-ARBA"/>
</dbReference>
<evidence type="ECO:0000259" key="2">
    <source>
        <dbReference type="Pfam" id="PF00501"/>
    </source>
</evidence>
<dbReference type="InterPro" id="IPR042099">
    <property type="entry name" value="ANL_N_sf"/>
</dbReference>